<dbReference type="RefSeq" id="WP_118886434.1">
    <property type="nucleotide sequence ID" value="NZ_CP032100.1"/>
</dbReference>
<feature type="transmembrane region" description="Helical" evidence="7">
    <location>
        <begin position="73"/>
        <end position="96"/>
    </location>
</feature>
<organism evidence="8 9">
    <name type="scientific">Arcobacter suis CECT 7833</name>
    <dbReference type="NCBI Taxonomy" id="663365"/>
    <lineage>
        <taxon>Bacteria</taxon>
        <taxon>Pseudomonadati</taxon>
        <taxon>Campylobacterota</taxon>
        <taxon>Epsilonproteobacteria</taxon>
        <taxon>Campylobacterales</taxon>
        <taxon>Arcobacteraceae</taxon>
        <taxon>Arcobacter</taxon>
    </lineage>
</organism>
<gene>
    <name evidence="8" type="ORF">ASUIS_1428</name>
</gene>
<feature type="transmembrane region" description="Helical" evidence="7">
    <location>
        <begin position="43"/>
        <end position="61"/>
    </location>
</feature>
<feature type="transmembrane region" description="Helical" evidence="7">
    <location>
        <begin position="12"/>
        <end position="31"/>
    </location>
</feature>
<evidence type="ECO:0000256" key="7">
    <source>
        <dbReference type="SAM" id="Phobius"/>
    </source>
</evidence>
<evidence type="ECO:0000256" key="2">
    <source>
        <dbReference type="ARBA" id="ARBA00022448"/>
    </source>
</evidence>
<keyword evidence="3" id="KW-1003">Cell membrane</keyword>
<evidence type="ECO:0000313" key="8">
    <source>
        <dbReference type="EMBL" id="AXX89910.1"/>
    </source>
</evidence>
<proteinExistence type="predicted"/>
<keyword evidence="4 7" id="KW-0812">Transmembrane</keyword>
<evidence type="ECO:0000256" key="3">
    <source>
        <dbReference type="ARBA" id="ARBA00022475"/>
    </source>
</evidence>
<dbReference type="GO" id="GO:0000041">
    <property type="term" value="P:transition metal ion transport"/>
    <property type="evidence" value="ECO:0007669"/>
    <property type="project" value="InterPro"/>
</dbReference>
<protein>
    <submittedName>
        <fullName evidence="8">Cobalt transporter</fullName>
    </submittedName>
</protein>
<reference evidence="8 9" key="1">
    <citation type="submission" date="2018-08" db="EMBL/GenBank/DDBJ databases">
        <title>Complete genome of the Arcobacter suis type strain LMG 26152.</title>
        <authorList>
            <person name="Miller W.G."/>
            <person name="Yee E."/>
            <person name="Bono J.L."/>
        </authorList>
    </citation>
    <scope>NUCLEOTIDE SEQUENCE [LARGE SCALE GENOMIC DNA]</scope>
    <source>
        <strain evidence="8 9">CECT 7833</strain>
    </source>
</reference>
<dbReference type="KEGG" id="asui:ASUIS_1428"/>
<feature type="transmembrane region" description="Helical" evidence="7">
    <location>
        <begin position="108"/>
        <end position="129"/>
    </location>
</feature>
<dbReference type="AlphaFoldDB" id="A0AAD0WQL3"/>
<dbReference type="Pfam" id="PF01891">
    <property type="entry name" value="CbiM"/>
    <property type="match status" value="1"/>
</dbReference>
<feature type="transmembrane region" description="Helical" evidence="7">
    <location>
        <begin position="180"/>
        <end position="203"/>
    </location>
</feature>
<dbReference type="GO" id="GO:0005886">
    <property type="term" value="C:plasma membrane"/>
    <property type="evidence" value="ECO:0007669"/>
    <property type="project" value="UniProtKB-SubCell"/>
</dbReference>
<dbReference type="Gene3D" id="1.10.1760.20">
    <property type="match status" value="1"/>
</dbReference>
<evidence type="ECO:0000256" key="1">
    <source>
        <dbReference type="ARBA" id="ARBA00004651"/>
    </source>
</evidence>
<feature type="transmembrane region" description="Helical" evidence="7">
    <location>
        <begin position="150"/>
        <end position="168"/>
    </location>
</feature>
<keyword evidence="2" id="KW-0813">Transport</keyword>
<evidence type="ECO:0000256" key="5">
    <source>
        <dbReference type="ARBA" id="ARBA00022989"/>
    </source>
</evidence>
<dbReference type="Proteomes" id="UP000263040">
    <property type="component" value="Chromosome"/>
</dbReference>
<evidence type="ECO:0000313" key="9">
    <source>
        <dbReference type="Proteomes" id="UP000263040"/>
    </source>
</evidence>
<evidence type="ECO:0000256" key="6">
    <source>
        <dbReference type="ARBA" id="ARBA00023136"/>
    </source>
</evidence>
<keyword evidence="5 7" id="KW-1133">Transmembrane helix</keyword>
<dbReference type="EMBL" id="CP032100">
    <property type="protein sequence ID" value="AXX89910.1"/>
    <property type="molecule type" value="Genomic_DNA"/>
</dbReference>
<keyword evidence="9" id="KW-1185">Reference proteome</keyword>
<comment type="subcellular location">
    <subcellularLocation>
        <location evidence="1">Cell membrane</location>
        <topology evidence="1">Multi-pass membrane protein</topology>
    </subcellularLocation>
</comment>
<keyword evidence="6 7" id="KW-0472">Membrane</keyword>
<accession>A0AAD0WQL3</accession>
<evidence type="ECO:0000256" key="4">
    <source>
        <dbReference type="ARBA" id="ARBA00022692"/>
    </source>
</evidence>
<name>A0AAD0WQL3_9BACT</name>
<sequence length="226" mass="24378">MHMEPGIVQGAKIVLSYGTATVSFGIAAKLALENVKKSGALPLIVKTMLTSLLVLVFFEIFPHQPVGVSEVHLILGSTLFLIFGAAAAAFGLAFGLLTQGLLFAQFDLPQYGMNVTTLLMPLFAMAFMAKKIIPQNIAYKDIKYMDALKLSVIFQGGIVTWVAFWALYGEGFGIENLTSVFSFGAAYMSVILLEPLIDLAVLAGAKALNSLQNSVYVENRLFNTAK</sequence>
<dbReference type="InterPro" id="IPR002751">
    <property type="entry name" value="CbiM/NikMN"/>
</dbReference>